<dbReference type="Gene3D" id="3.40.50.410">
    <property type="entry name" value="von Willebrand factor, type A domain"/>
    <property type="match status" value="1"/>
</dbReference>
<dbReference type="RefSeq" id="WP_157728968.1">
    <property type="nucleotide sequence ID" value="NZ_CP022415.1"/>
</dbReference>
<dbReference type="OrthoDB" id="9783818at2"/>
<feature type="chain" id="PRO_5012510643" evidence="1">
    <location>
        <begin position="21"/>
        <end position="898"/>
    </location>
</feature>
<gene>
    <name evidence="3" type="ORF">SULPSESMR1_01121</name>
</gene>
<sequence length="898" mass="96092">MRFLLAVFGVLGLLAQPVMAQDRSNTILVLDGSGSMWGQIDEVAKITIAQEVVTKLLTTIPDDQQLGLTVYGHRTRGDCTDIETIVAPGPDTRNAIGAAVRAIKPLGKTPMTDAVIAAAQALRYTEEKATVILVSDGIETCNPDPCAAARLLEEAGIDFTAHVIGFDVTDAEALGQMQCLAEETGGTFLTAANADELTTALTTIAATPEPAPVPVTTTMRAVEGDASAPLLEDPVLWTVTGPDGSALTTDQQVNPLVLDLLPGAYKITAYRAQVETALEGQLQVIAGEDATLTVVFEKPAVTATLEAADTAPMGDTIPVSWAGPAERNDYVAIADPQDDRNRAINYSYVRDGNPVSLLMPPRAGTFELRYYQKDGTIIGTRPITVTPVTATLEAADTAVAGASVAVTWSGPDYNSDFIAVGAPGAAYTNYAYTRDGSPASLPMPTEAGTYELRYIMNQDRTVIASRTITVVDVKASVTPPAEAIAGSVVPVPWEGPDYKNDFIAIGKVGEKYTNYTYTRDGSPVQLTMPTEPGEYEVRYVLNQDREVIATAMITLTEVKASVTPPAEAVAGAVVPVPWEGPDYKNDFIAIGKVGEKYTNYTYTRDGSPVQLTMPTEPGEYEVRYVLNQDREVIATAMITLTEVKASVTPPAEAIAGAVVPVPWEGPDYKNDFIAIGKVGEKYTNYTYTRDGSPVQLTMPTEPGEYEVRYVLNQDREVIATAMITLTDVNAQITAPQGAVVGATVVVPWEGPDYRSDFIAIGKPGEKYTGYTYTRDGTPARVEMPPLPGDYELRYVLNQGRKVIATAPVTVTDITVTLNAPQSGAAGSKVAIPFDGPGYQRDYIGIGAPGSEAYETYVYARKGEIALLTLPETPGDYELFYVMNAGRRVMARQPFTVTP</sequence>
<name>A0A221JYY4_9RHOB</name>
<protein>
    <submittedName>
        <fullName evidence="3">von Willebrand factor type A domain protein</fullName>
    </submittedName>
</protein>
<feature type="signal peptide" evidence="1">
    <location>
        <begin position="1"/>
        <end position="20"/>
    </location>
</feature>
<keyword evidence="4" id="KW-1185">Reference proteome</keyword>
<reference evidence="3 4" key="1">
    <citation type="submission" date="2017-07" db="EMBL/GenBank/DDBJ databases">
        <title>Genome Sequence of Sulfitobacter pseudonitzschiae Strain SMR1 Isolated from a culture of the Diatom Skeletonema marinoi.</title>
        <authorList>
            <person name="Topel M."/>
            <person name="Pinder M.I.M."/>
            <person name="Johansson O.N."/>
            <person name="Kourtchenko O."/>
            <person name="Godhe A."/>
            <person name="Clarke A.K."/>
        </authorList>
    </citation>
    <scope>NUCLEOTIDE SEQUENCE [LARGE SCALE GENOMIC DNA]</scope>
    <source>
        <strain evidence="3 4">SMR1</strain>
    </source>
</reference>
<evidence type="ECO:0000313" key="4">
    <source>
        <dbReference type="Proteomes" id="UP000199754"/>
    </source>
</evidence>
<dbReference type="SUPFAM" id="SSF53300">
    <property type="entry name" value="vWA-like"/>
    <property type="match status" value="1"/>
</dbReference>
<evidence type="ECO:0000313" key="3">
    <source>
        <dbReference type="EMBL" id="ASM71946.1"/>
    </source>
</evidence>
<organism evidence="3 4">
    <name type="scientific">Pseudosulfitobacter pseudonitzschiae</name>
    <dbReference type="NCBI Taxonomy" id="1402135"/>
    <lineage>
        <taxon>Bacteria</taxon>
        <taxon>Pseudomonadati</taxon>
        <taxon>Pseudomonadota</taxon>
        <taxon>Alphaproteobacteria</taxon>
        <taxon>Rhodobacterales</taxon>
        <taxon>Roseobacteraceae</taxon>
        <taxon>Pseudosulfitobacter</taxon>
    </lineage>
</organism>
<dbReference type="PROSITE" id="PS50234">
    <property type="entry name" value="VWFA"/>
    <property type="match status" value="1"/>
</dbReference>
<accession>A0A221JYY4</accession>
<proteinExistence type="predicted"/>
<dbReference type="SMART" id="SM00327">
    <property type="entry name" value="VWA"/>
    <property type="match status" value="1"/>
</dbReference>
<dbReference type="InterPro" id="IPR036465">
    <property type="entry name" value="vWFA_dom_sf"/>
</dbReference>
<dbReference type="KEGG" id="spse:SULPSESMR1_01121"/>
<evidence type="ECO:0000256" key="1">
    <source>
        <dbReference type="SAM" id="SignalP"/>
    </source>
</evidence>
<dbReference type="AlphaFoldDB" id="A0A221JYY4"/>
<feature type="domain" description="VWFA" evidence="2">
    <location>
        <begin position="25"/>
        <end position="204"/>
    </location>
</feature>
<keyword evidence="1" id="KW-0732">Signal</keyword>
<dbReference type="Pfam" id="PF13519">
    <property type="entry name" value="VWA_2"/>
    <property type="match status" value="1"/>
</dbReference>
<dbReference type="Proteomes" id="UP000199754">
    <property type="component" value="Chromosome"/>
</dbReference>
<dbReference type="EMBL" id="CP022415">
    <property type="protein sequence ID" value="ASM71946.1"/>
    <property type="molecule type" value="Genomic_DNA"/>
</dbReference>
<dbReference type="InterPro" id="IPR002035">
    <property type="entry name" value="VWF_A"/>
</dbReference>
<evidence type="ECO:0000259" key="2">
    <source>
        <dbReference type="PROSITE" id="PS50234"/>
    </source>
</evidence>